<gene>
    <name evidence="2" type="ORF">I7X39_12360</name>
</gene>
<name>A0A931J533_9BURK</name>
<dbReference type="InterPro" id="IPR056101">
    <property type="entry name" value="DUF7684"/>
</dbReference>
<dbReference type="RefSeq" id="WP_198111456.1">
    <property type="nucleotide sequence ID" value="NZ_JAEDAK010000007.1"/>
</dbReference>
<reference evidence="2" key="1">
    <citation type="submission" date="2020-12" db="EMBL/GenBank/DDBJ databases">
        <title>The genome sequence of Inhella sp. 1Y17.</title>
        <authorList>
            <person name="Liu Y."/>
        </authorList>
    </citation>
    <scope>NUCLEOTIDE SEQUENCE</scope>
    <source>
        <strain evidence="2">1Y17</strain>
    </source>
</reference>
<proteinExistence type="predicted"/>
<keyword evidence="3" id="KW-1185">Reference proteome</keyword>
<organism evidence="2 3">
    <name type="scientific">Inhella proteolytica</name>
    <dbReference type="NCBI Taxonomy" id="2795029"/>
    <lineage>
        <taxon>Bacteria</taxon>
        <taxon>Pseudomonadati</taxon>
        <taxon>Pseudomonadota</taxon>
        <taxon>Betaproteobacteria</taxon>
        <taxon>Burkholderiales</taxon>
        <taxon>Sphaerotilaceae</taxon>
        <taxon>Inhella</taxon>
    </lineage>
</organism>
<accession>A0A931J533</accession>
<dbReference type="Pfam" id="PF24733">
    <property type="entry name" value="DUF7684"/>
    <property type="match status" value="1"/>
</dbReference>
<evidence type="ECO:0000259" key="1">
    <source>
        <dbReference type="Pfam" id="PF24733"/>
    </source>
</evidence>
<sequence length="139" mass="15464">MAEQCYLHLPAGAPLPALSSARPLRVAVVVEQDCPNDWRNAVCDWLFKAGCRYLVAWGKDCSGWDDAMDWTCLEACKFSASMGPDFVMTTWHDDEPLFEALAFAKHAANHPVLSLPDFCLLHIAPAPRKNELLQIYDAA</sequence>
<evidence type="ECO:0000313" key="3">
    <source>
        <dbReference type="Proteomes" id="UP000613266"/>
    </source>
</evidence>
<protein>
    <recommendedName>
        <fullName evidence="1">DUF7684 domain-containing protein</fullName>
    </recommendedName>
</protein>
<comment type="caution">
    <text evidence="2">The sequence shown here is derived from an EMBL/GenBank/DDBJ whole genome shotgun (WGS) entry which is preliminary data.</text>
</comment>
<feature type="domain" description="DUF7684" evidence="1">
    <location>
        <begin position="6"/>
        <end position="138"/>
    </location>
</feature>
<evidence type="ECO:0000313" key="2">
    <source>
        <dbReference type="EMBL" id="MBH9577694.1"/>
    </source>
</evidence>
<dbReference type="Proteomes" id="UP000613266">
    <property type="component" value="Unassembled WGS sequence"/>
</dbReference>
<dbReference type="EMBL" id="JAEDAK010000007">
    <property type="protein sequence ID" value="MBH9577694.1"/>
    <property type="molecule type" value="Genomic_DNA"/>
</dbReference>
<dbReference type="AlphaFoldDB" id="A0A931J533"/>